<keyword evidence="2" id="KW-0732">Signal</keyword>
<dbReference type="EMBL" id="AM746676">
    <property type="protein sequence ID" value="CAN93726.1"/>
    <property type="molecule type" value="Genomic_DNA"/>
</dbReference>
<reference evidence="3 4" key="1">
    <citation type="journal article" date="2007" name="Nat. Biotechnol.">
        <title>Complete genome sequence of the myxobacterium Sorangium cellulosum.</title>
        <authorList>
            <person name="Schneiker S."/>
            <person name="Perlova O."/>
            <person name="Kaiser O."/>
            <person name="Gerth K."/>
            <person name="Alici A."/>
            <person name="Altmeyer M.O."/>
            <person name="Bartels D."/>
            <person name="Bekel T."/>
            <person name="Beyer S."/>
            <person name="Bode E."/>
            <person name="Bode H.B."/>
            <person name="Bolten C.J."/>
            <person name="Choudhuri J.V."/>
            <person name="Doss S."/>
            <person name="Elnakady Y.A."/>
            <person name="Frank B."/>
            <person name="Gaigalat L."/>
            <person name="Goesmann A."/>
            <person name="Groeger C."/>
            <person name="Gross F."/>
            <person name="Jelsbak L."/>
            <person name="Jelsbak L."/>
            <person name="Kalinowski J."/>
            <person name="Kegler C."/>
            <person name="Knauber T."/>
            <person name="Konietzny S."/>
            <person name="Kopp M."/>
            <person name="Krause L."/>
            <person name="Krug D."/>
            <person name="Linke B."/>
            <person name="Mahmud T."/>
            <person name="Martinez-Arias R."/>
            <person name="McHardy A.C."/>
            <person name="Merai M."/>
            <person name="Meyer F."/>
            <person name="Mormann S."/>
            <person name="Munoz-Dorado J."/>
            <person name="Perez J."/>
            <person name="Pradella S."/>
            <person name="Rachid S."/>
            <person name="Raddatz G."/>
            <person name="Rosenau F."/>
            <person name="Rueckert C."/>
            <person name="Sasse F."/>
            <person name="Scharfe M."/>
            <person name="Schuster S.C."/>
            <person name="Suen G."/>
            <person name="Treuner-Lange A."/>
            <person name="Velicer G.J."/>
            <person name="Vorholter F.-J."/>
            <person name="Weissman K.J."/>
            <person name="Welch R.D."/>
            <person name="Wenzel S.C."/>
            <person name="Whitworth D.E."/>
            <person name="Wilhelm S."/>
            <person name="Wittmann C."/>
            <person name="Bloecker H."/>
            <person name="Puehler A."/>
            <person name="Mueller R."/>
        </authorList>
    </citation>
    <scope>NUCLEOTIDE SEQUENCE [LARGE SCALE GENOMIC DNA]</scope>
    <source>
        <strain evidence="4">So ce56</strain>
    </source>
</reference>
<dbReference type="PROSITE" id="PS51257">
    <property type="entry name" value="PROKAR_LIPOPROTEIN"/>
    <property type="match status" value="1"/>
</dbReference>
<protein>
    <submittedName>
        <fullName evidence="3">Uncharacterized protein</fullName>
    </submittedName>
</protein>
<organism evidence="3 4">
    <name type="scientific">Sorangium cellulosum (strain So ce56)</name>
    <name type="common">Polyangium cellulosum (strain So ce56)</name>
    <dbReference type="NCBI Taxonomy" id="448385"/>
    <lineage>
        <taxon>Bacteria</taxon>
        <taxon>Pseudomonadati</taxon>
        <taxon>Myxococcota</taxon>
        <taxon>Polyangia</taxon>
        <taxon>Polyangiales</taxon>
        <taxon>Polyangiaceae</taxon>
        <taxon>Sorangium</taxon>
    </lineage>
</organism>
<dbReference type="Proteomes" id="UP000002139">
    <property type="component" value="Chromosome"/>
</dbReference>
<feature type="region of interest" description="Disordered" evidence="1">
    <location>
        <begin position="28"/>
        <end position="115"/>
    </location>
</feature>
<feature type="compositionally biased region" description="Gly residues" evidence="1">
    <location>
        <begin position="54"/>
        <end position="115"/>
    </location>
</feature>
<evidence type="ECO:0000313" key="4">
    <source>
        <dbReference type="Proteomes" id="UP000002139"/>
    </source>
</evidence>
<feature type="signal peptide" evidence="2">
    <location>
        <begin position="1"/>
        <end position="23"/>
    </location>
</feature>
<sequence>MQASRWIAVWMAMGALAIAGTGAGCGGDEAPGDATTSSSTTTTTTGEGSTSSAGTGGAGGEGAGGSGGAGTGGSGGAGTGGAGGTGTGGEGTGGEGGAGAGGSGGAGAGGSGGAGGTSGESFNFTLRGTGYVPAYTAGDMVYVVVVAAGDAAPALSASDAIEADGTFSVTGQIPGDKAYKMHWYVDLSQNGTCDAAPTDHVWTQDIPTVTADITRGVVPNSAFGDCP</sequence>
<evidence type="ECO:0000256" key="2">
    <source>
        <dbReference type="SAM" id="SignalP"/>
    </source>
</evidence>
<dbReference type="OrthoDB" id="6166281at2"/>
<dbReference type="STRING" id="448385.sce3566"/>
<accession>A9GS41</accession>
<dbReference type="AlphaFoldDB" id="A9GS41"/>
<feature type="chain" id="PRO_5002736026" evidence="2">
    <location>
        <begin position="24"/>
        <end position="227"/>
    </location>
</feature>
<dbReference type="HOGENOM" id="CLU_1141998_0_0_7"/>
<keyword evidence="4" id="KW-1185">Reference proteome</keyword>
<evidence type="ECO:0000256" key="1">
    <source>
        <dbReference type="SAM" id="MobiDB-lite"/>
    </source>
</evidence>
<dbReference type="RefSeq" id="WP_012236196.1">
    <property type="nucleotide sequence ID" value="NC_010162.1"/>
</dbReference>
<dbReference type="KEGG" id="scl:sce3566"/>
<proteinExistence type="predicted"/>
<feature type="compositionally biased region" description="Low complexity" evidence="1">
    <location>
        <begin position="34"/>
        <end position="53"/>
    </location>
</feature>
<evidence type="ECO:0000313" key="3">
    <source>
        <dbReference type="EMBL" id="CAN93726.1"/>
    </source>
</evidence>
<gene>
    <name evidence="3" type="ordered locus">sce3566</name>
</gene>
<name>A9GS41_SORC5</name>